<dbReference type="AlphaFoldDB" id="A0A4Q7YSM9"/>
<gene>
    <name evidence="6" type="ORF">BDD14_1362</name>
</gene>
<dbReference type="FunFam" id="3.40.640.10:FF:000089">
    <property type="entry name" value="Aminotransferase, DegT/DnrJ/EryC1/StrS family"/>
    <property type="match status" value="1"/>
</dbReference>
<dbReference type="SUPFAM" id="SSF53383">
    <property type="entry name" value="PLP-dependent transferases"/>
    <property type="match status" value="1"/>
</dbReference>
<protein>
    <submittedName>
        <fullName evidence="6">dTDP-4-amino-4,6-dideoxygalactose transaminase</fullName>
    </submittedName>
</protein>
<dbReference type="GO" id="GO:0000271">
    <property type="term" value="P:polysaccharide biosynthetic process"/>
    <property type="evidence" value="ECO:0007669"/>
    <property type="project" value="TreeGrafter"/>
</dbReference>
<dbReference type="EMBL" id="SHKW01000001">
    <property type="protein sequence ID" value="RZU39953.1"/>
    <property type="molecule type" value="Genomic_DNA"/>
</dbReference>
<dbReference type="Pfam" id="PF01041">
    <property type="entry name" value="DegT_DnrJ_EryC1"/>
    <property type="match status" value="1"/>
</dbReference>
<sequence length="368" mass="40719">MKIPFVDLRSLHDEINDELREVFDRVLNSSAFVLGPEVQRFEQEFAAYVGTSHCVAVNTGTAALHLALAALNIGNGDEVITVPHTFIATAEAISAVGARPVFVDIDPVSFTMDPNLLEAAITSRTRAIIPVDLYGQTADMDSIQEIADRHGIPVIEDACQAHGAEYKGRRAGSFGVAGCFSFYPGKNLGACGEGGAVTTNDAELAHRIRLWRDHGSSKRYEHVFPGLNMRMEGIQGGILSVKLKYLDRWNNQRRVAAAEYDAALRGTEVEVPTEMPYNRHVYHLYVIQSNKRDSLREQLSEAGIESGLHYPTPLHLQEAYRFLSYKEGDFPVTERVKDRILSLPMYPGIHSEAIGRVVSELKESCYVG</sequence>
<name>A0A4Q7YSM9_9BACT</name>
<dbReference type="GO" id="GO:0008483">
    <property type="term" value="F:transaminase activity"/>
    <property type="evidence" value="ECO:0007669"/>
    <property type="project" value="TreeGrafter"/>
</dbReference>
<dbReference type="InterPro" id="IPR015421">
    <property type="entry name" value="PyrdxlP-dep_Trfase_major"/>
</dbReference>
<dbReference type="Proteomes" id="UP000292958">
    <property type="component" value="Unassembled WGS sequence"/>
</dbReference>
<evidence type="ECO:0000313" key="7">
    <source>
        <dbReference type="Proteomes" id="UP000292958"/>
    </source>
</evidence>
<feature type="modified residue" description="N6-(pyridoxal phosphate)lysine" evidence="4">
    <location>
        <position position="186"/>
    </location>
</feature>
<dbReference type="CDD" id="cd00616">
    <property type="entry name" value="AHBA_syn"/>
    <property type="match status" value="1"/>
</dbReference>
<accession>A0A4Q7YSM9</accession>
<dbReference type="PANTHER" id="PTHR30244:SF36">
    <property type="entry name" value="3-OXO-GLUCOSE-6-PHOSPHATE:GLUTAMATE AMINOTRANSFERASE"/>
    <property type="match status" value="1"/>
</dbReference>
<feature type="active site" description="Proton acceptor" evidence="3">
    <location>
        <position position="186"/>
    </location>
</feature>
<dbReference type="InterPro" id="IPR000653">
    <property type="entry name" value="DegT/StrS_aminotransferase"/>
</dbReference>
<dbReference type="PANTHER" id="PTHR30244">
    <property type="entry name" value="TRANSAMINASE"/>
    <property type="match status" value="1"/>
</dbReference>
<evidence type="ECO:0000256" key="1">
    <source>
        <dbReference type="ARBA" id="ARBA00022898"/>
    </source>
</evidence>
<evidence type="ECO:0000256" key="4">
    <source>
        <dbReference type="PIRSR" id="PIRSR000390-2"/>
    </source>
</evidence>
<keyword evidence="1 4" id="KW-0663">Pyridoxal phosphate</keyword>
<keyword evidence="7" id="KW-1185">Reference proteome</keyword>
<evidence type="ECO:0000313" key="6">
    <source>
        <dbReference type="EMBL" id="RZU39953.1"/>
    </source>
</evidence>
<evidence type="ECO:0000256" key="3">
    <source>
        <dbReference type="PIRSR" id="PIRSR000390-1"/>
    </source>
</evidence>
<comment type="caution">
    <text evidence="6">The sequence shown here is derived from an EMBL/GenBank/DDBJ whole genome shotgun (WGS) entry which is preliminary data.</text>
</comment>
<proteinExistence type="inferred from homology"/>
<comment type="similarity">
    <text evidence="2 5">Belongs to the DegT/DnrJ/EryC1 family.</text>
</comment>
<organism evidence="6 7">
    <name type="scientific">Edaphobacter modestus</name>
    <dbReference type="NCBI Taxonomy" id="388466"/>
    <lineage>
        <taxon>Bacteria</taxon>
        <taxon>Pseudomonadati</taxon>
        <taxon>Acidobacteriota</taxon>
        <taxon>Terriglobia</taxon>
        <taxon>Terriglobales</taxon>
        <taxon>Acidobacteriaceae</taxon>
        <taxon>Edaphobacter</taxon>
    </lineage>
</organism>
<dbReference type="InterPro" id="IPR015422">
    <property type="entry name" value="PyrdxlP-dep_Trfase_small"/>
</dbReference>
<evidence type="ECO:0000256" key="5">
    <source>
        <dbReference type="RuleBase" id="RU004508"/>
    </source>
</evidence>
<dbReference type="Gene3D" id="3.40.640.10">
    <property type="entry name" value="Type I PLP-dependent aspartate aminotransferase-like (Major domain)"/>
    <property type="match status" value="1"/>
</dbReference>
<reference evidence="6 7" key="1">
    <citation type="submission" date="2019-02" db="EMBL/GenBank/DDBJ databases">
        <title>Genomic Encyclopedia of Archaeal and Bacterial Type Strains, Phase II (KMG-II): from individual species to whole genera.</title>
        <authorList>
            <person name="Goeker M."/>
        </authorList>
    </citation>
    <scope>NUCLEOTIDE SEQUENCE [LARGE SCALE GENOMIC DNA]</scope>
    <source>
        <strain evidence="6 7">DSM 18101</strain>
    </source>
</reference>
<dbReference type="Gene3D" id="3.90.1150.10">
    <property type="entry name" value="Aspartate Aminotransferase, domain 1"/>
    <property type="match status" value="1"/>
</dbReference>
<dbReference type="InterPro" id="IPR015424">
    <property type="entry name" value="PyrdxlP-dep_Trfase"/>
</dbReference>
<dbReference type="PIRSF" id="PIRSF000390">
    <property type="entry name" value="PLP_StrS"/>
    <property type="match status" value="1"/>
</dbReference>
<dbReference type="GO" id="GO:0030170">
    <property type="term" value="F:pyridoxal phosphate binding"/>
    <property type="evidence" value="ECO:0007669"/>
    <property type="project" value="UniProtKB-ARBA"/>
</dbReference>
<dbReference type="OrthoDB" id="9810913at2"/>
<dbReference type="RefSeq" id="WP_130418096.1">
    <property type="nucleotide sequence ID" value="NZ_SHKW01000001.1"/>
</dbReference>
<evidence type="ECO:0000256" key="2">
    <source>
        <dbReference type="ARBA" id="ARBA00037999"/>
    </source>
</evidence>